<dbReference type="Pfam" id="PF02826">
    <property type="entry name" value="2-Hacid_dh_C"/>
    <property type="match status" value="1"/>
</dbReference>
<sequence length="306" mass="33294">MSLVLIRKTAPTDAWLAALHARCPDLSVHVWPDTGPREQVEFVLTWAADPGVIAGFPNLKAIFSLGAGVDHVLNDPTVPAHLPVIRMIDPSLTQGMVQYVTLMVLQYQRSLAFMQSQQRAGRWIRPQPGPRRIGIMGMGELGSACARSLAALGYDVAGWSRRPRQHKDIASFYGADGLTAFLARTDILISLLPCTPELENILNQQTFSQLPRGAYLINAGRGELLVEEDLIAAIDAGQMSGAALDVFRTEPLPDGHPFWTHPAILVTPHIASMTSPATAVEHIAVNIARIRDGLVPHGLVDRKLGY</sequence>
<dbReference type="PROSITE" id="PS00671">
    <property type="entry name" value="D_2_HYDROXYACID_DH_3"/>
    <property type="match status" value="1"/>
</dbReference>
<keyword evidence="5" id="KW-1185">Reference proteome</keyword>
<dbReference type="CDD" id="cd12164">
    <property type="entry name" value="GDH_like_2"/>
    <property type="match status" value="1"/>
</dbReference>
<comment type="caution">
    <text evidence="4">The sequence shown here is derived from an EMBL/GenBank/DDBJ whole genome shotgun (WGS) entry which is preliminary data.</text>
</comment>
<dbReference type="InterPro" id="IPR029753">
    <property type="entry name" value="D-isomer_DH_CS"/>
</dbReference>
<reference evidence="4 5" key="1">
    <citation type="submission" date="2019-03" db="EMBL/GenBank/DDBJ databases">
        <title>Genomic Encyclopedia of Type Strains, Phase IV (KMG-IV): sequencing the most valuable type-strain genomes for metagenomic binning, comparative biology and taxonomic classification.</title>
        <authorList>
            <person name="Goeker M."/>
        </authorList>
    </citation>
    <scope>NUCLEOTIDE SEQUENCE [LARGE SCALE GENOMIC DNA]</scope>
    <source>
        <strain evidence="4 5">DSM 100048</strain>
    </source>
</reference>
<gene>
    <name evidence="4" type="ORF">EV686_101402</name>
</gene>
<dbReference type="RefSeq" id="WP_132472922.1">
    <property type="nucleotide sequence ID" value="NZ_JBEBWM010000007.1"/>
</dbReference>
<dbReference type="SUPFAM" id="SSF52283">
    <property type="entry name" value="Formate/glycerate dehydrogenase catalytic domain-like"/>
    <property type="match status" value="1"/>
</dbReference>
<dbReference type="GO" id="GO:0051287">
    <property type="term" value="F:NAD binding"/>
    <property type="evidence" value="ECO:0007669"/>
    <property type="project" value="InterPro"/>
</dbReference>
<dbReference type="EMBL" id="SMBX01000001">
    <property type="protein sequence ID" value="TCV02942.1"/>
    <property type="molecule type" value="Genomic_DNA"/>
</dbReference>
<name>A0A4R3VGK2_9BURK</name>
<dbReference type="Gene3D" id="3.40.50.720">
    <property type="entry name" value="NAD(P)-binding Rossmann-like Domain"/>
    <property type="match status" value="2"/>
</dbReference>
<evidence type="ECO:0000256" key="2">
    <source>
        <dbReference type="ARBA" id="ARBA00023027"/>
    </source>
</evidence>
<keyword evidence="4" id="KW-0670">Pyruvate</keyword>
<evidence type="ECO:0000313" key="5">
    <source>
        <dbReference type="Proteomes" id="UP000294692"/>
    </source>
</evidence>
<evidence type="ECO:0000256" key="1">
    <source>
        <dbReference type="ARBA" id="ARBA00023002"/>
    </source>
</evidence>
<dbReference type="OrthoDB" id="9787219at2"/>
<dbReference type="InterPro" id="IPR006140">
    <property type="entry name" value="D-isomer_DH_NAD-bd"/>
</dbReference>
<keyword evidence="2" id="KW-0520">NAD</keyword>
<keyword evidence="1" id="KW-0560">Oxidoreductase</keyword>
<proteinExistence type="predicted"/>
<dbReference type="PANTHER" id="PTHR43333">
    <property type="entry name" value="2-HACID_DH_C DOMAIN-CONTAINING PROTEIN"/>
    <property type="match status" value="1"/>
</dbReference>
<dbReference type="PANTHER" id="PTHR43333:SF1">
    <property type="entry name" value="D-ISOMER SPECIFIC 2-HYDROXYACID DEHYDROGENASE NAD-BINDING DOMAIN-CONTAINING PROTEIN"/>
    <property type="match status" value="1"/>
</dbReference>
<dbReference type="SUPFAM" id="SSF51735">
    <property type="entry name" value="NAD(P)-binding Rossmann-fold domains"/>
    <property type="match status" value="1"/>
</dbReference>
<evidence type="ECO:0000259" key="3">
    <source>
        <dbReference type="Pfam" id="PF02826"/>
    </source>
</evidence>
<evidence type="ECO:0000313" key="4">
    <source>
        <dbReference type="EMBL" id="TCV02942.1"/>
    </source>
</evidence>
<dbReference type="InterPro" id="IPR036291">
    <property type="entry name" value="NAD(P)-bd_dom_sf"/>
</dbReference>
<dbReference type="GO" id="GO:0016616">
    <property type="term" value="F:oxidoreductase activity, acting on the CH-OH group of donors, NAD or NADP as acceptor"/>
    <property type="evidence" value="ECO:0007669"/>
    <property type="project" value="UniProtKB-ARBA"/>
</dbReference>
<dbReference type="Proteomes" id="UP000294692">
    <property type="component" value="Unassembled WGS sequence"/>
</dbReference>
<organism evidence="4 5">
    <name type="scientific">Paracandidimonas soli</name>
    <dbReference type="NCBI Taxonomy" id="1917182"/>
    <lineage>
        <taxon>Bacteria</taxon>
        <taxon>Pseudomonadati</taxon>
        <taxon>Pseudomonadota</taxon>
        <taxon>Betaproteobacteria</taxon>
        <taxon>Burkholderiales</taxon>
        <taxon>Alcaligenaceae</taxon>
        <taxon>Paracandidimonas</taxon>
    </lineage>
</organism>
<feature type="domain" description="D-isomer specific 2-hydroxyacid dehydrogenase NAD-binding" evidence="3">
    <location>
        <begin position="103"/>
        <end position="271"/>
    </location>
</feature>
<accession>A0A4R3VGK2</accession>
<dbReference type="AlphaFoldDB" id="A0A4R3VGK2"/>
<protein>
    <submittedName>
        <fullName evidence="4">Glyoxylate/hydroxypyruvate reductase A</fullName>
    </submittedName>
</protein>